<comment type="caution">
    <text evidence="1">The sequence shown here is derived from an EMBL/GenBank/DDBJ whole genome shotgun (WGS) entry which is preliminary data.</text>
</comment>
<accession>A0ACC2RD38</accession>
<keyword evidence="2" id="KW-1185">Reference proteome</keyword>
<organism evidence="1 2">
    <name type="scientific">Mythimna loreyi</name>
    <dbReference type="NCBI Taxonomy" id="667449"/>
    <lineage>
        <taxon>Eukaryota</taxon>
        <taxon>Metazoa</taxon>
        <taxon>Ecdysozoa</taxon>
        <taxon>Arthropoda</taxon>
        <taxon>Hexapoda</taxon>
        <taxon>Insecta</taxon>
        <taxon>Pterygota</taxon>
        <taxon>Neoptera</taxon>
        <taxon>Endopterygota</taxon>
        <taxon>Lepidoptera</taxon>
        <taxon>Glossata</taxon>
        <taxon>Ditrysia</taxon>
        <taxon>Noctuoidea</taxon>
        <taxon>Noctuidae</taxon>
        <taxon>Noctuinae</taxon>
        <taxon>Hadenini</taxon>
        <taxon>Mythimna</taxon>
    </lineage>
</organism>
<dbReference type="EMBL" id="CM056777">
    <property type="protein sequence ID" value="KAJ8738060.1"/>
    <property type="molecule type" value="Genomic_DNA"/>
</dbReference>
<proteinExistence type="predicted"/>
<evidence type="ECO:0000313" key="2">
    <source>
        <dbReference type="Proteomes" id="UP001231649"/>
    </source>
</evidence>
<dbReference type="Proteomes" id="UP001231649">
    <property type="component" value="Chromosome 1"/>
</dbReference>
<evidence type="ECO:0000313" key="1">
    <source>
        <dbReference type="EMBL" id="KAJ8738060.1"/>
    </source>
</evidence>
<reference evidence="1" key="1">
    <citation type="submission" date="2023-03" db="EMBL/GenBank/DDBJ databases">
        <title>Chromosome-level genomes of two armyworms, Mythimna separata and Mythimna loreyi, provide insights into the biosynthesis and reception of sex pheromones.</title>
        <authorList>
            <person name="Zhao H."/>
        </authorList>
    </citation>
    <scope>NUCLEOTIDE SEQUENCE</scope>
    <source>
        <strain evidence="1">BeijingLab</strain>
    </source>
</reference>
<gene>
    <name evidence="1" type="ORF">PYW08_000655</name>
</gene>
<sequence length="467" mass="52475">MLRTTGILKRLFKPLKTFSRRQTCYPSSFSQFLYSQPATSYYKLLNGVTVATAERDTCTACIGIFIDAGSRYESKQENGIAHLFEHMAFKSTNSRDRTSLEAQMQNIGAKFKSCVTRELIIYYVECLSEDVPLATDILTDCVFNNALDPSEIEYQKKVVYAEMLEHDKDPGSVVLDYLYATAYQGTPLAQSVMGPSTNLYHFNNTTICRYLSKCFDPCRTVLASVGGVTHDQMASLANCYLGRLEPLKCLDVEAYRYTGSEVRYRDDSMPTAHVMVAVEGPCFSDADRVVMEVARFVLGGWDRSQPAGKSHPLRVARDASCCGLCDSYQAFNIVYKDCGLFGVHYVSDVMHLDDMMMLIQDEFMYLCLCVTETEVEKAKNFLITKILSETDSSFGTCMDIGKWTLYHGCRPELGAQLGAVARVTAEHVRAACYRYLYNKCPVVAAVGPTEGLMPYPRTRGSMWWLRT</sequence>
<name>A0ACC2RD38_9NEOP</name>
<protein>
    <submittedName>
        <fullName evidence="1">Uncharacterized protein</fullName>
    </submittedName>
</protein>